<protein>
    <submittedName>
        <fullName evidence="1">(Mediterranean fruit fly) hypothetical protein</fullName>
    </submittedName>
</protein>
<accession>A0A811V581</accession>
<name>A0A811V581_CERCA</name>
<proteinExistence type="predicted"/>
<sequence length="141" mass="15498">MPTDEHPPDVTIEIQLQLITRVATAPAHNSNDIDYNDSSSGSGGSGGVNGNALGNLLRGNYNNNNNNNNNTPMDYNMLFTHVKDFFMYLPVMMTTLRESMSGFPKFAEGIRILTSKNGRLEGSSECNCDKNSNEIDSRQFG</sequence>
<dbReference type="Proteomes" id="UP000606786">
    <property type="component" value="Unassembled WGS sequence"/>
</dbReference>
<evidence type="ECO:0000313" key="1">
    <source>
        <dbReference type="EMBL" id="CAD7005698.1"/>
    </source>
</evidence>
<dbReference type="EMBL" id="CAJHJT010000034">
    <property type="protein sequence ID" value="CAD7005698.1"/>
    <property type="molecule type" value="Genomic_DNA"/>
</dbReference>
<gene>
    <name evidence="1" type="ORF">CCAP1982_LOCUS14050</name>
</gene>
<organism evidence="1 2">
    <name type="scientific">Ceratitis capitata</name>
    <name type="common">Mediterranean fruit fly</name>
    <name type="synonym">Tephritis capitata</name>
    <dbReference type="NCBI Taxonomy" id="7213"/>
    <lineage>
        <taxon>Eukaryota</taxon>
        <taxon>Metazoa</taxon>
        <taxon>Ecdysozoa</taxon>
        <taxon>Arthropoda</taxon>
        <taxon>Hexapoda</taxon>
        <taxon>Insecta</taxon>
        <taxon>Pterygota</taxon>
        <taxon>Neoptera</taxon>
        <taxon>Endopterygota</taxon>
        <taxon>Diptera</taxon>
        <taxon>Brachycera</taxon>
        <taxon>Muscomorpha</taxon>
        <taxon>Tephritoidea</taxon>
        <taxon>Tephritidae</taxon>
        <taxon>Ceratitis</taxon>
        <taxon>Ceratitis</taxon>
    </lineage>
</organism>
<dbReference type="AlphaFoldDB" id="A0A811V581"/>
<reference evidence="1" key="1">
    <citation type="submission" date="2020-11" db="EMBL/GenBank/DDBJ databases">
        <authorList>
            <person name="Whitehead M."/>
        </authorList>
    </citation>
    <scope>NUCLEOTIDE SEQUENCE</scope>
    <source>
        <strain evidence="1">EGII</strain>
    </source>
</reference>
<evidence type="ECO:0000313" key="2">
    <source>
        <dbReference type="Proteomes" id="UP000606786"/>
    </source>
</evidence>
<keyword evidence="2" id="KW-1185">Reference proteome</keyword>
<comment type="caution">
    <text evidence="1">The sequence shown here is derived from an EMBL/GenBank/DDBJ whole genome shotgun (WGS) entry which is preliminary data.</text>
</comment>
<dbReference type="OrthoDB" id="7979235at2759"/>